<name>A0ACC1HKK2_9FUNG</name>
<dbReference type="EMBL" id="JAMZIH010003011">
    <property type="protein sequence ID" value="KAJ1677083.1"/>
    <property type="molecule type" value="Genomic_DNA"/>
</dbReference>
<reference evidence="1" key="1">
    <citation type="submission" date="2022-06" db="EMBL/GenBank/DDBJ databases">
        <title>Phylogenomic reconstructions and comparative analyses of Kickxellomycotina fungi.</title>
        <authorList>
            <person name="Reynolds N.K."/>
            <person name="Stajich J.E."/>
            <person name="Barry K."/>
            <person name="Grigoriev I.V."/>
            <person name="Crous P."/>
            <person name="Smith M.E."/>
        </authorList>
    </citation>
    <scope>NUCLEOTIDE SEQUENCE</scope>
    <source>
        <strain evidence="1">RSA 2271</strain>
    </source>
</reference>
<evidence type="ECO:0000313" key="1">
    <source>
        <dbReference type="EMBL" id="KAJ1677083.1"/>
    </source>
</evidence>
<evidence type="ECO:0000313" key="2">
    <source>
        <dbReference type="Proteomes" id="UP001145114"/>
    </source>
</evidence>
<gene>
    <name evidence="1" type="ORF">EV182_006913</name>
</gene>
<proteinExistence type="predicted"/>
<organism evidence="1 2">
    <name type="scientific">Spiromyces aspiralis</name>
    <dbReference type="NCBI Taxonomy" id="68401"/>
    <lineage>
        <taxon>Eukaryota</taxon>
        <taxon>Fungi</taxon>
        <taxon>Fungi incertae sedis</taxon>
        <taxon>Zoopagomycota</taxon>
        <taxon>Kickxellomycotina</taxon>
        <taxon>Kickxellomycetes</taxon>
        <taxon>Kickxellales</taxon>
        <taxon>Kickxellaceae</taxon>
        <taxon>Spiromyces</taxon>
    </lineage>
</organism>
<protein>
    <submittedName>
        <fullName evidence="1">Uncharacterized protein</fullName>
    </submittedName>
</protein>
<accession>A0ACC1HKK2</accession>
<keyword evidence="2" id="KW-1185">Reference proteome</keyword>
<dbReference type="Proteomes" id="UP001145114">
    <property type="component" value="Unassembled WGS sequence"/>
</dbReference>
<comment type="caution">
    <text evidence="1">The sequence shown here is derived from an EMBL/GenBank/DDBJ whole genome shotgun (WGS) entry which is preliminary data.</text>
</comment>
<sequence>MALGTEEASQEPFPDKDKALYEQIKPRLFFVGPPKSGKTSILQVLFYDMHATETLYLQPTAAVTGYHMSVGIDIYDYPGNNGVDGGILLPDPNYYYSSRCAVVFVIDAQDDVLHQTSYLMEAAYQAYSAHIGIKFFVFLHKIDGLSEELKQGTWSFYSDW</sequence>